<comment type="catalytic activity">
    <reaction evidence="8">
        <text>5-phospho-alpha-D-ribose 1-diphosphate + nicotinate + ATP + H2O = nicotinate beta-D-ribonucleotide + ADP + phosphate + diphosphate</text>
        <dbReference type="Rhea" id="RHEA:36163"/>
        <dbReference type="ChEBI" id="CHEBI:15377"/>
        <dbReference type="ChEBI" id="CHEBI:30616"/>
        <dbReference type="ChEBI" id="CHEBI:32544"/>
        <dbReference type="ChEBI" id="CHEBI:33019"/>
        <dbReference type="ChEBI" id="CHEBI:43474"/>
        <dbReference type="ChEBI" id="CHEBI:57502"/>
        <dbReference type="ChEBI" id="CHEBI:58017"/>
        <dbReference type="ChEBI" id="CHEBI:456216"/>
        <dbReference type="EC" id="6.3.4.21"/>
    </reaction>
</comment>
<dbReference type="PIRSF" id="PIRSF000484">
    <property type="entry name" value="NAPRT"/>
    <property type="match status" value="1"/>
</dbReference>
<evidence type="ECO:0000256" key="2">
    <source>
        <dbReference type="ARBA" id="ARBA00010897"/>
    </source>
</evidence>
<dbReference type="Pfam" id="PF17956">
    <property type="entry name" value="NAPRTase_C"/>
    <property type="match status" value="1"/>
</dbReference>
<keyword evidence="13" id="KW-1185">Reference proteome</keyword>
<keyword evidence="12" id="KW-0328">Glycosyltransferase</keyword>
<evidence type="ECO:0000256" key="3">
    <source>
        <dbReference type="ARBA" id="ARBA00013236"/>
    </source>
</evidence>
<dbReference type="GO" id="GO:0016757">
    <property type="term" value="F:glycosyltransferase activity"/>
    <property type="evidence" value="ECO:0007669"/>
    <property type="project" value="UniProtKB-KW"/>
</dbReference>
<dbReference type="NCBIfam" id="TIGR01513">
    <property type="entry name" value="NAPRTase_put"/>
    <property type="match status" value="1"/>
</dbReference>
<dbReference type="Pfam" id="PF17767">
    <property type="entry name" value="NAPRTase_N"/>
    <property type="match status" value="1"/>
</dbReference>
<dbReference type="GO" id="GO:0004516">
    <property type="term" value="F:nicotinate phosphoribosyltransferase activity"/>
    <property type="evidence" value="ECO:0007669"/>
    <property type="project" value="UniProtKB-EC"/>
</dbReference>
<keyword evidence="4" id="KW-0597">Phosphoprotein</keyword>
<dbReference type="GO" id="GO:0019363">
    <property type="term" value="P:pyridine nucleotide biosynthetic process"/>
    <property type="evidence" value="ECO:0007669"/>
    <property type="project" value="UniProtKB-KW"/>
</dbReference>
<evidence type="ECO:0000256" key="4">
    <source>
        <dbReference type="ARBA" id="ARBA00022553"/>
    </source>
</evidence>
<dbReference type="Pfam" id="PF04095">
    <property type="entry name" value="NAPRTase"/>
    <property type="match status" value="1"/>
</dbReference>
<evidence type="ECO:0000313" key="13">
    <source>
        <dbReference type="Proteomes" id="UP001597085"/>
    </source>
</evidence>
<dbReference type="Gene3D" id="3.20.140.10">
    <property type="entry name" value="nicotinate phosphoribosyltransferase"/>
    <property type="match status" value="2"/>
</dbReference>
<organism evidence="12 13">
    <name type="scientific">Halobellus rarus</name>
    <dbReference type="NCBI Taxonomy" id="1126237"/>
    <lineage>
        <taxon>Archaea</taxon>
        <taxon>Methanobacteriati</taxon>
        <taxon>Methanobacteriota</taxon>
        <taxon>Stenosarchaea group</taxon>
        <taxon>Halobacteria</taxon>
        <taxon>Halobacteriales</taxon>
        <taxon>Haloferacaceae</taxon>
        <taxon>Halobellus</taxon>
    </lineage>
</organism>
<dbReference type="Proteomes" id="UP001597085">
    <property type="component" value="Unassembled WGS sequence"/>
</dbReference>
<protein>
    <recommendedName>
        <fullName evidence="3">nicotinate phosphoribosyltransferase</fullName>
        <ecNumber evidence="3">6.3.4.21</ecNumber>
    </recommendedName>
</protein>
<keyword evidence="6" id="KW-0662">Pyridine nucleotide biosynthesis</keyword>
<evidence type="ECO:0000256" key="7">
    <source>
        <dbReference type="ARBA" id="ARBA00022679"/>
    </source>
</evidence>
<dbReference type="CDD" id="cd01570">
    <property type="entry name" value="NAPRTase_A"/>
    <property type="match status" value="1"/>
</dbReference>
<dbReference type="Gene3D" id="3.20.20.70">
    <property type="entry name" value="Aldolase class I"/>
    <property type="match status" value="1"/>
</dbReference>
<reference evidence="12 13" key="1">
    <citation type="journal article" date="2019" name="Int. J. Syst. Evol. Microbiol.">
        <title>The Global Catalogue of Microorganisms (GCM) 10K type strain sequencing project: providing services to taxonomists for standard genome sequencing and annotation.</title>
        <authorList>
            <consortium name="The Broad Institute Genomics Platform"/>
            <consortium name="The Broad Institute Genome Sequencing Center for Infectious Disease"/>
            <person name="Wu L."/>
            <person name="Ma J."/>
        </authorList>
    </citation>
    <scope>NUCLEOTIDE SEQUENCE [LARGE SCALE GENOMIC DNA]</scope>
    <source>
        <strain evidence="12 13">CGMCC 1.12121</strain>
    </source>
</reference>
<dbReference type="PANTHER" id="PTHR11098:SF1">
    <property type="entry name" value="NICOTINATE PHOSPHORIBOSYLTRANSFERASE"/>
    <property type="match status" value="1"/>
</dbReference>
<evidence type="ECO:0000259" key="9">
    <source>
        <dbReference type="Pfam" id="PF04095"/>
    </source>
</evidence>
<dbReference type="NCBIfam" id="NF009131">
    <property type="entry name" value="PRK12484.1"/>
    <property type="match status" value="1"/>
</dbReference>
<dbReference type="InterPro" id="IPR040727">
    <property type="entry name" value="NAPRTase_N"/>
</dbReference>
<dbReference type="NCBIfam" id="NF006696">
    <property type="entry name" value="PRK09243.1-3"/>
    <property type="match status" value="1"/>
</dbReference>
<comment type="pathway">
    <text evidence="1">Cofactor biosynthesis; NAD(+) biosynthesis; nicotinate D-ribonucleotide from nicotinate: step 1/1.</text>
</comment>
<proteinExistence type="inferred from homology"/>
<evidence type="ECO:0000256" key="8">
    <source>
        <dbReference type="ARBA" id="ARBA00048668"/>
    </source>
</evidence>
<keyword evidence="5 12" id="KW-0436">Ligase</keyword>
<dbReference type="AlphaFoldDB" id="A0ABD6CPB9"/>
<evidence type="ECO:0000259" key="10">
    <source>
        <dbReference type="Pfam" id="PF17767"/>
    </source>
</evidence>
<dbReference type="InterPro" id="IPR007229">
    <property type="entry name" value="Nic_PRibTrfase-Fam"/>
</dbReference>
<dbReference type="RefSeq" id="WP_256421073.1">
    <property type="nucleotide sequence ID" value="NZ_JANHDI010000006.1"/>
</dbReference>
<dbReference type="InterPro" id="IPR013785">
    <property type="entry name" value="Aldolase_TIM"/>
</dbReference>
<feature type="domain" description="Nicotinate/nicotinamide phosphoribosyltransferase" evidence="9">
    <location>
        <begin position="165"/>
        <end position="351"/>
    </location>
</feature>
<evidence type="ECO:0000313" key="12">
    <source>
        <dbReference type="EMBL" id="MFD1600018.1"/>
    </source>
</evidence>
<dbReference type="EC" id="6.3.4.21" evidence="3"/>
<sequence length="459" mass="50737">MGTDRHPRFGHLSPADLGLFTDRYELTMLRGYRETEHTPESTFSLFFRSLPTDRGYVIAAGLEQAIAYLRELVFGDEQLDHLRKEGFPEAFLRYLAEFEFTGDVRAVPEGTAVFPNEPLLEVTAPIDQAQLFETLLLNQIGFQSLIATKAARMRDVVRRRGADQRLVDFGGRRAHGTDAGVKAARAAYVGGFDGTANEAAGSLFDVPVYGTMAHSWVQSFPSERAAFEAFVDVYGEDSVLLIDTYDTVTGAKTALEVAGERDEAIRGVRLDSGDLASLSQEVRGILPERMDVFVSSGVDEFFLREFFENDGVADGFGPGTSLTTSDDAPTLNPVYKLVAVEADGEMQPSMKLSKGKVTYPGAKRVHRFGDDTFRRDVLARADEEVGGRELLVDVVADGEVVYDFPTVDEIRDRTIQTLERLPEDIRAIENPATYPVDISESLDATAERVQSDLRTEMDL</sequence>
<dbReference type="InterPro" id="IPR041525">
    <property type="entry name" value="N/Namide_PRibTrfase"/>
</dbReference>
<dbReference type="InterPro" id="IPR006405">
    <property type="entry name" value="Nic_PRibTrfase_pncB"/>
</dbReference>
<feature type="domain" description="Nicotinate phosphoribosyltransferase C-terminal" evidence="11">
    <location>
        <begin position="388"/>
        <end position="442"/>
    </location>
</feature>
<gene>
    <name evidence="12" type="ORF">ACFSBX_13725</name>
</gene>
<evidence type="ECO:0000259" key="11">
    <source>
        <dbReference type="Pfam" id="PF17956"/>
    </source>
</evidence>
<dbReference type="InterPro" id="IPR041619">
    <property type="entry name" value="NAPRTase_C"/>
</dbReference>
<evidence type="ECO:0000256" key="6">
    <source>
        <dbReference type="ARBA" id="ARBA00022642"/>
    </source>
</evidence>
<dbReference type="SUPFAM" id="SSF51690">
    <property type="entry name" value="Nicotinate/Quinolinate PRTase C-terminal domain-like"/>
    <property type="match status" value="1"/>
</dbReference>
<dbReference type="EMBL" id="JBHUDK010000012">
    <property type="protein sequence ID" value="MFD1600018.1"/>
    <property type="molecule type" value="Genomic_DNA"/>
</dbReference>
<dbReference type="InterPro" id="IPR036068">
    <property type="entry name" value="Nicotinate_pribotase-like_C"/>
</dbReference>
<keyword evidence="7" id="KW-0808">Transferase</keyword>
<dbReference type="SUPFAM" id="SSF54675">
    <property type="entry name" value="Nicotinate/Quinolinate PRTase N-terminal domain-like"/>
    <property type="match status" value="1"/>
</dbReference>
<dbReference type="PANTHER" id="PTHR11098">
    <property type="entry name" value="NICOTINATE PHOSPHORIBOSYLTRANSFERASE"/>
    <property type="match status" value="1"/>
</dbReference>
<feature type="domain" description="Nicotinate phosphoribosyltransferase N-terminal" evidence="10">
    <location>
        <begin position="19"/>
        <end position="140"/>
    </location>
</feature>
<name>A0ABD6CPB9_9EURY</name>
<evidence type="ECO:0000256" key="1">
    <source>
        <dbReference type="ARBA" id="ARBA00004952"/>
    </source>
</evidence>
<comment type="caution">
    <text evidence="12">The sequence shown here is derived from an EMBL/GenBank/DDBJ whole genome shotgun (WGS) entry which is preliminary data.</text>
</comment>
<comment type="similarity">
    <text evidence="2">Belongs to the NAPRTase family.</text>
</comment>
<evidence type="ECO:0000256" key="5">
    <source>
        <dbReference type="ARBA" id="ARBA00022598"/>
    </source>
</evidence>
<accession>A0ABD6CPB9</accession>